<protein>
    <submittedName>
        <fullName evidence="1">Uncharacterized protein</fullName>
    </submittedName>
</protein>
<comment type="caution">
    <text evidence="1">The sequence shown here is derived from an EMBL/GenBank/DDBJ whole genome shotgun (WGS) entry which is preliminary data.</text>
</comment>
<evidence type="ECO:0000313" key="1">
    <source>
        <dbReference type="EMBL" id="KAJ3537273.1"/>
    </source>
</evidence>
<keyword evidence="2" id="KW-1185">Reference proteome</keyword>
<organism evidence="1 2">
    <name type="scientific">Phlebia brevispora</name>
    <dbReference type="NCBI Taxonomy" id="194682"/>
    <lineage>
        <taxon>Eukaryota</taxon>
        <taxon>Fungi</taxon>
        <taxon>Dikarya</taxon>
        <taxon>Basidiomycota</taxon>
        <taxon>Agaricomycotina</taxon>
        <taxon>Agaricomycetes</taxon>
        <taxon>Polyporales</taxon>
        <taxon>Meruliaceae</taxon>
        <taxon>Phlebia</taxon>
    </lineage>
</organism>
<dbReference type="Proteomes" id="UP001148662">
    <property type="component" value="Unassembled WGS sequence"/>
</dbReference>
<evidence type="ECO:0000313" key="2">
    <source>
        <dbReference type="Proteomes" id="UP001148662"/>
    </source>
</evidence>
<dbReference type="EMBL" id="JANHOG010001425">
    <property type="protein sequence ID" value="KAJ3537273.1"/>
    <property type="molecule type" value="Genomic_DNA"/>
</dbReference>
<gene>
    <name evidence="1" type="ORF">NM688_g6716</name>
</gene>
<reference evidence="1" key="1">
    <citation type="submission" date="2022-07" db="EMBL/GenBank/DDBJ databases">
        <title>Genome Sequence of Phlebia brevispora.</title>
        <authorList>
            <person name="Buettner E."/>
        </authorList>
    </citation>
    <scope>NUCLEOTIDE SEQUENCE</scope>
    <source>
        <strain evidence="1">MPL23</strain>
    </source>
</reference>
<sequence length="562" mass="62614">MPSTEDLPPELLAAVFLEVVVSLFYSISPTATSFYSWIPSITHVCQRWRAVALQTPQLWSYILFARPDPRIGVCIERSAGTPVNMVIHDSPPTTSQEALDIFMTIGAESPRIRHLVVSGPWLRLRWPFPPAPLLVVISVNYAGFSSSYATEANDLPAVLRKPLPHLREFYWRVWVFGSSLKDLICPNLRVLDIAFDPRWGALSWTQWLLFLKAVPLLEELVLTSLDSSHVIGPADAPMSPVALPHLLRLSLTLHSPPRDSLSQTVAESYLLQHLVLPAQTRLEFVVTQLRSSERAIVHLIEAIQSQLLAIARHGGVQKSSPALILLHVVPHALEIQVKNQLPQPSNLCEYTEWLDRRVIHAADFRLTLHQTQYPGENTSLLFRRICELLSRAYVLSNLQTLLLLDGLSSRYPNSFVPQLTVLQHVAFAEMMGLETLVLHSRQPEWLVTKLLLEPIQRQSLSSNGGQAGHVAACSPSDSDATDTALLFPSLKLISLTTSPARRHAHIVSPDTLPSLSERLARRGLERLHVCAGLEPGSPESPFELGTQDPVPCEGQTYNLPQY</sequence>
<proteinExistence type="predicted"/>
<name>A0ACC1SD57_9APHY</name>
<accession>A0ACC1SD57</accession>